<dbReference type="InterPro" id="IPR001387">
    <property type="entry name" value="Cro/C1-type_HTH"/>
</dbReference>
<dbReference type="PROSITE" id="PS50943">
    <property type="entry name" value="HTH_CROC1"/>
    <property type="match status" value="1"/>
</dbReference>
<accession>A0ABN3WSD8</accession>
<dbReference type="InterPro" id="IPR002182">
    <property type="entry name" value="NB-ARC"/>
</dbReference>
<gene>
    <name evidence="3" type="ORF">GCM10020221_19670</name>
</gene>
<keyword evidence="4" id="KW-1185">Reference proteome</keyword>
<evidence type="ECO:0000313" key="3">
    <source>
        <dbReference type="EMBL" id="GAA2923697.1"/>
    </source>
</evidence>
<sequence length="407" mass="41321">MSIGEHLRSLRIRRGWSLARLSLQVHYSKSYLSRVENGLRPLTPELAERCDRALDSGDDLARLARDRPRAADPAPAVPGKARTGSPVPAQLPAVGRMWGREAEVEHAEAFLAGHSGPAVIAVDGMGGVGKTTFAVALAGGLARSWPEGALFADLGAHGPSGNRVAPEDVATGLLHALGQLPQNVPGDPVERMALVRSMLAERRVIVVLDDATGAAQVAPLLPAVGGSLVIVTGRRRLTALSVRHGALRIALEPLAGRRGGGVPAECARRADSAGGPGGGPPARLTGRRGGDAVGRRAVLRLPPARPADRGRAPGGVGGSVHAAPAGDRTPPAHGLGPPGVPGESGQPPVAFVSPGPTGAPARPVRGRSAAGAAPAAEMGVAAARGRPWAWRPRGPAGCSANCGPRTS</sequence>
<feature type="region of interest" description="Disordered" evidence="1">
    <location>
        <begin position="262"/>
        <end position="407"/>
    </location>
</feature>
<proteinExistence type="predicted"/>
<dbReference type="Proteomes" id="UP001501102">
    <property type="component" value="Unassembled WGS sequence"/>
</dbReference>
<comment type="caution">
    <text evidence="3">The sequence shown here is derived from an EMBL/GenBank/DDBJ whole genome shotgun (WGS) entry which is preliminary data.</text>
</comment>
<dbReference type="Pfam" id="PF13560">
    <property type="entry name" value="HTH_31"/>
    <property type="match status" value="1"/>
</dbReference>
<dbReference type="Pfam" id="PF00931">
    <property type="entry name" value="NB-ARC"/>
    <property type="match status" value="1"/>
</dbReference>
<dbReference type="SUPFAM" id="SSF47413">
    <property type="entry name" value="lambda repressor-like DNA-binding domains"/>
    <property type="match status" value="1"/>
</dbReference>
<feature type="domain" description="HTH cro/C1-type" evidence="2">
    <location>
        <begin position="7"/>
        <end position="60"/>
    </location>
</feature>
<reference evidence="3 4" key="1">
    <citation type="journal article" date="2019" name="Int. J. Syst. Evol. Microbiol.">
        <title>The Global Catalogue of Microorganisms (GCM) 10K type strain sequencing project: providing services to taxonomists for standard genome sequencing and annotation.</title>
        <authorList>
            <consortium name="The Broad Institute Genomics Platform"/>
            <consortium name="The Broad Institute Genome Sequencing Center for Infectious Disease"/>
            <person name="Wu L."/>
            <person name="Ma J."/>
        </authorList>
    </citation>
    <scope>NUCLEOTIDE SEQUENCE [LARGE SCALE GENOMIC DNA]</scope>
    <source>
        <strain evidence="3 4">JCM 4087</strain>
    </source>
</reference>
<dbReference type="SMART" id="SM00382">
    <property type="entry name" value="AAA"/>
    <property type="match status" value="1"/>
</dbReference>
<feature type="region of interest" description="Disordered" evidence="1">
    <location>
        <begin position="65"/>
        <end position="89"/>
    </location>
</feature>
<dbReference type="RefSeq" id="WP_344962396.1">
    <property type="nucleotide sequence ID" value="NZ_BAAAXZ010000075.1"/>
</dbReference>
<dbReference type="EMBL" id="BAAAXZ010000075">
    <property type="protein sequence ID" value="GAA2923697.1"/>
    <property type="molecule type" value="Genomic_DNA"/>
</dbReference>
<dbReference type="Gene3D" id="3.40.50.300">
    <property type="entry name" value="P-loop containing nucleotide triphosphate hydrolases"/>
    <property type="match status" value="1"/>
</dbReference>
<name>A0ABN3WSD8_STRTU</name>
<organism evidence="3 4">
    <name type="scientific">Streptomyces thioluteus</name>
    <dbReference type="NCBI Taxonomy" id="66431"/>
    <lineage>
        <taxon>Bacteria</taxon>
        <taxon>Bacillati</taxon>
        <taxon>Actinomycetota</taxon>
        <taxon>Actinomycetes</taxon>
        <taxon>Kitasatosporales</taxon>
        <taxon>Streptomycetaceae</taxon>
        <taxon>Streptomyces</taxon>
    </lineage>
</organism>
<dbReference type="InterPro" id="IPR027417">
    <property type="entry name" value="P-loop_NTPase"/>
</dbReference>
<dbReference type="InterPro" id="IPR010982">
    <property type="entry name" value="Lambda_DNA-bd_dom_sf"/>
</dbReference>
<dbReference type="Gene3D" id="1.10.260.40">
    <property type="entry name" value="lambda repressor-like DNA-binding domains"/>
    <property type="match status" value="1"/>
</dbReference>
<evidence type="ECO:0000313" key="4">
    <source>
        <dbReference type="Proteomes" id="UP001501102"/>
    </source>
</evidence>
<evidence type="ECO:0000256" key="1">
    <source>
        <dbReference type="SAM" id="MobiDB-lite"/>
    </source>
</evidence>
<protein>
    <recommendedName>
        <fullName evidence="2">HTH cro/C1-type domain-containing protein</fullName>
    </recommendedName>
</protein>
<dbReference type="CDD" id="cd00093">
    <property type="entry name" value="HTH_XRE"/>
    <property type="match status" value="1"/>
</dbReference>
<feature type="compositionally biased region" description="Low complexity" evidence="1">
    <location>
        <begin position="358"/>
        <end position="397"/>
    </location>
</feature>
<dbReference type="SUPFAM" id="SSF52540">
    <property type="entry name" value="P-loop containing nucleoside triphosphate hydrolases"/>
    <property type="match status" value="1"/>
</dbReference>
<evidence type="ECO:0000259" key="2">
    <source>
        <dbReference type="PROSITE" id="PS50943"/>
    </source>
</evidence>
<dbReference type="PRINTS" id="PR00364">
    <property type="entry name" value="DISEASERSIST"/>
</dbReference>
<dbReference type="SMART" id="SM00530">
    <property type="entry name" value="HTH_XRE"/>
    <property type="match status" value="1"/>
</dbReference>
<dbReference type="InterPro" id="IPR003593">
    <property type="entry name" value="AAA+_ATPase"/>
</dbReference>